<name>A0A1Y3BDS0_EURMA</name>
<keyword evidence="2" id="KW-1185">Reference proteome</keyword>
<comment type="caution">
    <text evidence="1">The sequence shown here is derived from an EMBL/GenBank/DDBJ whole genome shotgun (WGS) entry which is preliminary data.</text>
</comment>
<gene>
    <name evidence="1" type="ORF">BLA29_007265</name>
</gene>
<reference evidence="1 2" key="1">
    <citation type="submission" date="2017-03" db="EMBL/GenBank/DDBJ databases">
        <title>Genome Survey of Euroglyphus maynei.</title>
        <authorList>
            <person name="Arlian L.G."/>
            <person name="Morgan M.S."/>
            <person name="Rider S.D."/>
        </authorList>
    </citation>
    <scope>NUCLEOTIDE SEQUENCE [LARGE SCALE GENOMIC DNA]</scope>
    <source>
        <strain evidence="1">Arlian Lab</strain>
        <tissue evidence="1">Whole body</tissue>
    </source>
</reference>
<dbReference type="AlphaFoldDB" id="A0A1Y3BDS0"/>
<proteinExistence type="predicted"/>
<protein>
    <submittedName>
        <fullName evidence="1">Uncharacterized protein</fullName>
    </submittedName>
</protein>
<organism evidence="1 2">
    <name type="scientific">Euroglyphus maynei</name>
    <name type="common">Mayne's house dust mite</name>
    <dbReference type="NCBI Taxonomy" id="6958"/>
    <lineage>
        <taxon>Eukaryota</taxon>
        <taxon>Metazoa</taxon>
        <taxon>Ecdysozoa</taxon>
        <taxon>Arthropoda</taxon>
        <taxon>Chelicerata</taxon>
        <taxon>Arachnida</taxon>
        <taxon>Acari</taxon>
        <taxon>Acariformes</taxon>
        <taxon>Sarcoptiformes</taxon>
        <taxon>Astigmata</taxon>
        <taxon>Psoroptidia</taxon>
        <taxon>Analgoidea</taxon>
        <taxon>Pyroglyphidae</taxon>
        <taxon>Pyroglyphinae</taxon>
        <taxon>Euroglyphus</taxon>
    </lineage>
</organism>
<accession>A0A1Y3BDS0</accession>
<evidence type="ECO:0000313" key="2">
    <source>
        <dbReference type="Proteomes" id="UP000194236"/>
    </source>
</evidence>
<sequence length="75" mass="9051">MKHELYIMLMMRRRHTWSNCQYHIHRSNLVISKLPFHCLGLITNIFSKAMTKRSVLSKRKSLTIMLHYQYSKIVS</sequence>
<dbReference type="Proteomes" id="UP000194236">
    <property type="component" value="Unassembled WGS sequence"/>
</dbReference>
<dbReference type="EMBL" id="MUJZ01025050">
    <property type="protein sequence ID" value="OTF79059.1"/>
    <property type="molecule type" value="Genomic_DNA"/>
</dbReference>
<evidence type="ECO:0000313" key="1">
    <source>
        <dbReference type="EMBL" id="OTF79059.1"/>
    </source>
</evidence>